<gene>
    <name evidence="2" type="ORF">RI845_17820</name>
</gene>
<evidence type="ECO:0000313" key="2">
    <source>
        <dbReference type="EMBL" id="WNC68364.1"/>
    </source>
</evidence>
<dbReference type="Proteomes" id="UP001248581">
    <property type="component" value="Chromosome"/>
</dbReference>
<protein>
    <submittedName>
        <fullName evidence="2">DnrP protein</fullName>
    </submittedName>
</protein>
<sequence>MLDNEIPCLYCQTMNQDGSESCSNCGMPIAEFHPEDRKRGVKFFGKAFWLIAIFCVIMVFYLPR</sequence>
<feature type="transmembrane region" description="Helical" evidence="1">
    <location>
        <begin position="43"/>
        <end position="62"/>
    </location>
</feature>
<dbReference type="EMBL" id="CP134146">
    <property type="protein sequence ID" value="WNC68364.1"/>
    <property type="molecule type" value="Genomic_DNA"/>
</dbReference>
<name>A0ABY9TIE0_9GAMM</name>
<evidence type="ECO:0000256" key="1">
    <source>
        <dbReference type="SAM" id="Phobius"/>
    </source>
</evidence>
<keyword evidence="1" id="KW-0812">Transmembrane</keyword>
<accession>A0ABY9TIE0</accession>
<evidence type="ECO:0000313" key="3">
    <source>
        <dbReference type="Proteomes" id="UP001248581"/>
    </source>
</evidence>
<keyword evidence="3" id="KW-1185">Reference proteome</keyword>
<organism evidence="2 3">
    <name type="scientific">Thalassotalea nanhaiensis</name>
    <dbReference type="NCBI Taxonomy" id="3065648"/>
    <lineage>
        <taxon>Bacteria</taxon>
        <taxon>Pseudomonadati</taxon>
        <taxon>Pseudomonadota</taxon>
        <taxon>Gammaproteobacteria</taxon>
        <taxon>Alteromonadales</taxon>
        <taxon>Colwelliaceae</taxon>
        <taxon>Thalassotalea</taxon>
    </lineage>
</organism>
<reference evidence="3" key="1">
    <citation type="submission" date="2023-09" db="EMBL/GenBank/DDBJ databases">
        <authorList>
            <person name="Li S."/>
            <person name="Li X."/>
            <person name="Zhang C."/>
            <person name="Zhao Z."/>
        </authorList>
    </citation>
    <scope>NUCLEOTIDE SEQUENCE [LARGE SCALE GENOMIC DNA]</scope>
    <source>
        <strain evidence="3">SQ345</strain>
    </source>
</reference>
<proteinExistence type="predicted"/>
<keyword evidence="1" id="KW-0472">Membrane</keyword>
<dbReference type="RefSeq" id="WP_348387520.1">
    <property type="nucleotide sequence ID" value="NZ_CP134146.1"/>
</dbReference>
<keyword evidence="1" id="KW-1133">Transmembrane helix</keyword>